<dbReference type="AlphaFoldDB" id="A0ABC8R7W4"/>
<sequence length="658" mass="72824">MGFFDLNIPYYESDRHIAFTDKSALKTTRLKLTIKAMELGYVGIAYNRTIKGVMAETDRCSISPFPLSSILKLAPSISSSVKFHRELLDVPVSTPFRQYTRLTVVVENSAQASALNSGNPVLKSYDIVAVRPVNQISFEQACQASEVDLIAIDFSEKLPFRLKQPMVKAAVERGLFFEITYSRLIVDAQVRRQMISNAMLLVDWTRGKNLIVSSAAPSVTELRGPYDVANLSSLLGLSMERAKTAISKNCRSLITSALRKKHYYKEAIRVEPLSSGGEIDTKERVFDDWLKWDPISSGDGDLLLDDMEKFFCGSNKVSKTVKAIDFTSVVDNLPSHGLQIKNLISATKAASVPPDICKNLFAVTNVKPVAIRGVSEQPERLNLPSEEDQNSLNDISMKHQISGSVSFSPTGNLNGFTDNEIIGIQTATIEDEPKISNGLDVYFPSTEVGMHDFQSQSFITKCEAQVMCTDTATVHTLPKDIEFAPVCDDLATAGISILSMDVNSLALPCDETKRSDSLDVDLGVQDVVMDERLVKKDSKSKEEIILASCDVSSHEDSVAMVDGLPIVGSCDDLKNKNDHSVTNGEPVEDVAIEEQTEIDHIGRNSCILDESLSGKFRVKQKSCHRAFLFPFKHLLNPVSFKKKARKVKRKHNHLRYPS</sequence>
<evidence type="ECO:0000256" key="2">
    <source>
        <dbReference type="ARBA" id="ARBA00007331"/>
    </source>
</evidence>
<comment type="subcellular location">
    <subcellularLocation>
        <location evidence="1">Nucleus</location>
    </subcellularLocation>
</comment>
<dbReference type="GO" id="GO:0008033">
    <property type="term" value="P:tRNA processing"/>
    <property type="evidence" value="ECO:0007669"/>
    <property type="project" value="UniProtKB-KW"/>
</dbReference>
<dbReference type="InterPro" id="IPR002738">
    <property type="entry name" value="RNase_P_p30"/>
</dbReference>
<keyword evidence="5" id="KW-0539">Nucleus</keyword>
<evidence type="ECO:0000256" key="4">
    <source>
        <dbReference type="ARBA" id="ARBA00022801"/>
    </source>
</evidence>
<dbReference type="GO" id="GO:0016787">
    <property type="term" value="F:hydrolase activity"/>
    <property type="evidence" value="ECO:0007669"/>
    <property type="project" value="UniProtKB-KW"/>
</dbReference>
<organism evidence="6 7">
    <name type="scientific">Ilex paraguariensis</name>
    <name type="common">yerba mate</name>
    <dbReference type="NCBI Taxonomy" id="185542"/>
    <lineage>
        <taxon>Eukaryota</taxon>
        <taxon>Viridiplantae</taxon>
        <taxon>Streptophyta</taxon>
        <taxon>Embryophyta</taxon>
        <taxon>Tracheophyta</taxon>
        <taxon>Spermatophyta</taxon>
        <taxon>Magnoliopsida</taxon>
        <taxon>eudicotyledons</taxon>
        <taxon>Gunneridae</taxon>
        <taxon>Pentapetalae</taxon>
        <taxon>asterids</taxon>
        <taxon>campanulids</taxon>
        <taxon>Aquifoliales</taxon>
        <taxon>Aquifoliaceae</taxon>
        <taxon>Ilex</taxon>
    </lineage>
</organism>
<accession>A0ABC8R7W4</accession>
<dbReference type="EMBL" id="CAUOFW020000976">
    <property type="protein sequence ID" value="CAK9139635.1"/>
    <property type="molecule type" value="Genomic_DNA"/>
</dbReference>
<name>A0ABC8R7W4_9AQUA</name>
<protein>
    <submittedName>
        <fullName evidence="6">Uncharacterized protein</fullName>
    </submittedName>
</protein>
<evidence type="ECO:0000256" key="5">
    <source>
        <dbReference type="ARBA" id="ARBA00023242"/>
    </source>
</evidence>
<gene>
    <name evidence="6" type="ORF">ILEXP_LOCUS7032</name>
</gene>
<proteinExistence type="inferred from homology"/>
<dbReference type="Pfam" id="PF01876">
    <property type="entry name" value="RNase_P_p30"/>
    <property type="match status" value="1"/>
</dbReference>
<dbReference type="GO" id="GO:0005634">
    <property type="term" value="C:nucleus"/>
    <property type="evidence" value="ECO:0007669"/>
    <property type="project" value="UniProtKB-SubCell"/>
</dbReference>
<comment type="caution">
    <text evidence="6">The sequence shown here is derived from an EMBL/GenBank/DDBJ whole genome shotgun (WGS) entry which is preliminary data.</text>
</comment>
<dbReference type="PANTHER" id="PTHR13031:SF0">
    <property type="entry name" value="RIBONUCLEASE P PROTEIN SUBUNIT P30"/>
    <property type="match status" value="1"/>
</dbReference>
<evidence type="ECO:0000313" key="6">
    <source>
        <dbReference type="EMBL" id="CAK9139635.1"/>
    </source>
</evidence>
<evidence type="ECO:0000313" key="7">
    <source>
        <dbReference type="Proteomes" id="UP001642360"/>
    </source>
</evidence>
<dbReference type="SUPFAM" id="SSF89550">
    <property type="entry name" value="PHP domain-like"/>
    <property type="match status" value="1"/>
</dbReference>
<evidence type="ECO:0000256" key="3">
    <source>
        <dbReference type="ARBA" id="ARBA00022694"/>
    </source>
</evidence>
<reference evidence="6 7" key="1">
    <citation type="submission" date="2024-02" db="EMBL/GenBank/DDBJ databases">
        <authorList>
            <person name="Vignale AGUSTIN F."/>
            <person name="Sosa J E."/>
            <person name="Modenutti C."/>
        </authorList>
    </citation>
    <scope>NUCLEOTIDE SEQUENCE [LARGE SCALE GENOMIC DNA]</scope>
</reference>
<dbReference type="PANTHER" id="PTHR13031">
    <property type="entry name" value="RIBONUCLEASE P SUBUNIT P30"/>
    <property type="match status" value="1"/>
</dbReference>
<keyword evidence="3" id="KW-0819">tRNA processing</keyword>
<dbReference type="FunFam" id="3.20.20.140:FF:000044">
    <property type="entry name" value="Polymerase/histidinol phosphatase-like protein"/>
    <property type="match status" value="1"/>
</dbReference>
<evidence type="ECO:0000256" key="1">
    <source>
        <dbReference type="ARBA" id="ARBA00004123"/>
    </source>
</evidence>
<keyword evidence="7" id="KW-1185">Reference proteome</keyword>
<keyword evidence="4" id="KW-0378">Hydrolase</keyword>
<dbReference type="Gene3D" id="3.20.20.140">
    <property type="entry name" value="Metal-dependent hydrolases"/>
    <property type="match status" value="1"/>
</dbReference>
<dbReference type="Proteomes" id="UP001642360">
    <property type="component" value="Unassembled WGS sequence"/>
</dbReference>
<dbReference type="InterPro" id="IPR016195">
    <property type="entry name" value="Pol/histidinol_Pase-like"/>
</dbReference>
<comment type="similarity">
    <text evidence="2">Belongs to the eukaryotic/archaeal RNase P protein component 3 family.</text>
</comment>